<evidence type="ECO:0000256" key="6">
    <source>
        <dbReference type="ARBA" id="ARBA00022989"/>
    </source>
</evidence>
<dbReference type="SUPFAM" id="SSF52540">
    <property type="entry name" value="P-loop containing nucleoside triphosphate hydrolases"/>
    <property type="match status" value="1"/>
</dbReference>
<keyword evidence="3" id="KW-0808">Transferase</keyword>
<dbReference type="Pfam" id="PF06990">
    <property type="entry name" value="Gal-3-0_sulfotr"/>
    <property type="match status" value="1"/>
</dbReference>
<dbReference type="InParanoid" id="C3XV59"/>
<comment type="subcellular location">
    <subcellularLocation>
        <location evidence="1">Golgi apparatus membrane</location>
        <topology evidence="1">Single-pass type II membrane protein</topology>
    </subcellularLocation>
</comment>
<evidence type="ECO:0008006" key="11">
    <source>
        <dbReference type="Google" id="ProtNLM"/>
    </source>
</evidence>
<proteinExistence type="inferred from homology"/>
<keyword evidence="8" id="KW-0472">Membrane</keyword>
<evidence type="ECO:0000256" key="7">
    <source>
        <dbReference type="ARBA" id="ARBA00023034"/>
    </source>
</evidence>
<keyword evidence="4" id="KW-0812">Transmembrane</keyword>
<comment type="similarity">
    <text evidence="2">Belongs to the galactose-3-O-sulfotransferase family.</text>
</comment>
<evidence type="ECO:0000256" key="9">
    <source>
        <dbReference type="ARBA" id="ARBA00023180"/>
    </source>
</evidence>
<evidence type="ECO:0000256" key="5">
    <source>
        <dbReference type="ARBA" id="ARBA00022968"/>
    </source>
</evidence>
<protein>
    <recommendedName>
        <fullName evidence="11">Galactose-3-O-sulfotransferase 3</fullName>
    </recommendedName>
</protein>
<dbReference type="GO" id="GO:0001733">
    <property type="term" value="F:galactosylceramide sulfotransferase activity"/>
    <property type="evidence" value="ECO:0007669"/>
    <property type="project" value="InterPro"/>
</dbReference>
<dbReference type="InterPro" id="IPR009729">
    <property type="entry name" value="Gal-3-0_sulfotransfrase"/>
</dbReference>
<keyword evidence="5" id="KW-0735">Signal-anchor</keyword>
<dbReference type="EMBL" id="GG666468">
    <property type="protein sequence ID" value="EEN67985.1"/>
    <property type="molecule type" value="Genomic_DNA"/>
</dbReference>
<evidence type="ECO:0000313" key="10">
    <source>
        <dbReference type="EMBL" id="EEN67985.1"/>
    </source>
</evidence>
<dbReference type="AlphaFoldDB" id="C3XV59"/>
<organism>
    <name type="scientific">Branchiostoma floridae</name>
    <name type="common">Florida lancelet</name>
    <name type="synonym">Amphioxus</name>
    <dbReference type="NCBI Taxonomy" id="7739"/>
    <lineage>
        <taxon>Eukaryota</taxon>
        <taxon>Metazoa</taxon>
        <taxon>Chordata</taxon>
        <taxon>Cephalochordata</taxon>
        <taxon>Leptocardii</taxon>
        <taxon>Amphioxiformes</taxon>
        <taxon>Branchiostomatidae</taxon>
        <taxon>Branchiostoma</taxon>
    </lineage>
</organism>
<evidence type="ECO:0000256" key="1">
    <source>
        <dbReference type="ARBA" id="ARBA00004323"/>
    </source>
</evidence>
<evidence type="ECO:0000256" key="4">
    <source>
        <dbReference type="ARBA" id="ARBA00022692"/>
    </source>
</evidence>
<accession>C3XV59</accession>
<dbReference type="PANTHER" id="PTHR14647">
    <property type="entry name" value="GALACTOSE-3-O-SULFOTRANSFERASE"/>
    <property type="match status" value="1"/>
</dbReference>
<evidence type="ECO:0000256" key="8">
    <source>
        <dbReference type="ARBA" id="ARBA00023136"/>
    </source>
</evidence>
<dbReference type="GO" id="GO:0009247">
    <property type="term" value="P:glycolipid biosynthetic process"/>
    <property type="evidence" value="ECO:0007669"/>
    <property type="project" value="InterPro"/>
</dbReference>
<keyword evidence="9" id="KW-0325">Glycoprotein</keyword>
<sequence>MPHFCRWRPPFAGQSLEPKSAQTRDDAPRRNCRKKTNLAFIKVHKAGGTTMCQLFFRFGLRHRLNFVLPNSSSDTKAFNLGWPRPLKKRQYLRRINREPFNILTNHAVYRRDVFRSIMPNDTAYLAILREPFSHLKSAMNFYHLRGKFHLPKNNTIPALLQQPSFYEEHWRSRIKQPFSYTNLMSFDMGINFSARMDSEYVKSYVTRLEREFRLVLILEYLDESLVLLKRYMCWDMEDILYKPKLYPESYDLKSVTATPELRRKHQAWSRADYILYHHFNRSLWQKISREGRDFWAEVRTFRDIHKRTTQFCYTGEGMKNQSAHLVFEQTPWSRPVHIDYAFCERLRSGYAPMRREALLVHMSRLKGRNVTRRKEDFERKDLGSSRIRLGYF</sequence>
<keyword evidence="7" id="KW-0333">Golgi apparatus</keyword>
<evidence type="ECO:0000256" key="3">
    <source>
        <dbReference type="ARBA" id="ARBA00022679"/>
    </source>
</evidence>
<evidence type="ECO:0000256" key="2">
    <source>
        <dbReference type="ARBA" id="ARBA00008124"/>
    </source>
</evidence>
<gene>
    <name evidence="10" type="ORF">BRAFLDRAFT_91862</name>
</gene>
<reference evidence="10" key="1">
    <citation type="journal article" date="2008" name="Nature">
        <title>The amphioxus genome and the evolution of the chordate karyotype.</title>
        <authorList>
            <consortium name="US DOE Joint Genome Institute (JGI-PGF)"/>
            <person name="Putnam N.H."/>
            <person name="Butts T."/>
            <person name="Ferrier D.E.K."/>
            <person name="Furlong R.F."/>
            <person name="Hellsten U."/>
            <person name="Kawashima T."/>
            <person name="Robinson-Rechavi M."/>
            <person name="Shoguchi E."/>
            <person name="Terry A."/>
            <person name="Yu J.-K."/>
            <person name="Benito-Gutierrez E.L."/>
            <person name="Dubchak I."/>
            <person name="Garcia-Fernandez J."/>
            <person name="Gibson-Brown J.J."/>
            <person name="Grigoriev I.V."/>
            <person name="Horton A.C."/>
            <person name="de Jong P.J."/>
            <person name="Jurka J."/>
            <person name="Kapitonov V.V."/>
            <person name="Kohara Y."/>
            <person name="Kuroki Y."/>
            <person name="Lindquist E."/>
            <person name="Lucas S."/>
            <person name="Osoegawa K."/>
            <person name="Pennacchio L.A."/>
            <person name="Salamov A.A."/>
            <person name="Satou Y."/>
            <person name="Sauka-Spengler T."/>
            <person name="Schmutz J."/>
            <person name="Shin-I T."/>
            <person name="Toyoda A."/>
            <person name="Bronner-Fraser M."/>
            <person name="Fujiyama A."/>
            <person name="Holland L.Z."/>
            <person name="Holland P.W.H."/>
            <person name="Satoh N."/>
            <person name="Rokhsar D.S."/>
        </authorList>
    </citation>
    <scope>NUCLEOTIDE SEQUENCE [LARGE SCALE GENOMIC DNA]</scope>
    <source>
        <strain evidence="10">S238N-H82</strain>
        <tissue evidence="10">Testes</tissue>
    </source>
</reference>
<dbReference type="PANTHER" id="PTHR14647:SF87">
    <property type="entry name" value="PUTATIVE-RELATED"/>
    <property type="match status" value="1"/>
</dbReference>
<dbReference type="InterPro" id="IPR027417">
    <property type="entry name" value="P-loop_NTPase"/>
</dbReference>
<dbReference type="Gene3D" id="3.40.50.300">
    <property type="entry name" value="P-loop containing nucleotide triphosphate hydrolases"/>
    <property type="match status" value="1"/>
</dbReference>
<dbReference type="STRING" id="7739.C3XV59"/>
<name>C3XV59_BRAFL</name>
<keyword evidence="6" id="KW-1133">Transmembrane helix</keyword>
<dbReference type="GO" id="GO:0000139">
    <property type="term" value="C:Golgi membrane"/>
    <property type="evidence" value="ECO:0007669"/>
    <property type="project" value="UniProtKB-SubCell"/>
</dbReference>